<dbReference type="EMBL" id="JBBPBM010000004">
    <property type="protein sequence ID" value="KAK8590218.1"/>
    <property type="molecule type" value="Genomic_DNA"/>
</dbReference>
<dbReference type="Proteomes" id="UP001472677">
    <property type="component" value="Unassembled WGS sequence"/>
</dbReference>
<name>A0ABR2G1V7_9ROSI</name>
<sequence>MHLDSLLELRQRVTVGASYFNANDVGDDGASVGSRGFLRLRIGVGLEDATATMESSPKDGDFVELTIFFLHFLREVATGLPLLWYASNNMLMRFNNSKGKCKRWWSAINSTRKAWNVMLETGSSS</sequence>
<comment type="caution">
    <text evidence="1">The sequence shown here is derived from an EMBL/GenBank/DDBJ whole genome shotgun (WGS) entry which is preliminary data.</text>
</comment>
<protein>
    <submittedName>
        <fullName evidence="1">Uncharacterized protein</fullName>
    </submittedName>
</protein>
<evidence type="ECO:0000313" key="1">
    <source>
        <dbReference type="EMBL" id="KAK8590218.1"/>
    </source>
</evidence>
<reference evidence="1 2" key="1">
    <citation type="journal article" date="2024" name="G3 (Bethesda)">
        <title>Genome assembly of Hibiscus sabdariffa L. provides insights into metabolisms of medicinal natural products.</title>
        <authorList>
            <person name="Kim T."/>
        </authorList>
    </citation>
    <scope>NUCLEOTIDE SEQUENCE [LARGE SCALE GENOMIC DNA]</scope>
    <source>
        <strain evidence="1">TK-2024</strain>
        <tissue evidence="1">Old leaves</tissue>
    </source>
</reference>
<proteinExistence type="predicted"/>
<organism evidence="1 2">
    <name type="scientific">Hibiscus sabdariffa</name>
    <name type="common">roselle</name>
    <dbReference type="NCBI Taxonomy" id="183260"/>
    <lineage>
        <taxon>Eukaryota</taxon>
        <taxon>Viridiplantae</taxon>
        <taxon>Streptophyta</taxon>
        <taxon>Embryophyta</taxon>
        <taxon>Tracheophyta</taxon>
        <taxon>Spermatophyta</taxon>
        <taxon>Magnoliopsida</taxon>
        <taxon>eudicotyledons</taxon>
        <taxon>Gunneridae</taxon>
        <taxon>Pentapetalae</taxon>
        <taxon>rosids</taxon>
        <taxon>malvids</taxon>
        <taxon>Malvales</taxon>
        <taxon>Malvaceae</taxon>
        <taxon>Malvoideae</taxon>
        <taxon>Hibiscus</taxon>
    </lineage>
</organism>
<accession>A0ABR2G1V7</accession>
<evidence type="ECO:0000313" key="2">
    <source>
        <dbReference type="Proteomes" id="UP001472677"/>
    </source>
</evidence>
<keyword evidence="2" id="KW-1185">Reference proteome</keyword>
<gene>
    <name evidence="1" type="ORF">V6N12_024598</name>
</gene>